<keyword evidence="2" id="KW-1185">Reference proteome</keyword>
<accession>A0A9J6B798</accession>
<comment type="caution">
    <text evidence="1">The sequence shown here is derived from an EMBL/GenBank/DDBJ whole genome shotgun (WGS) entry which is preliminary data.</text>
</comment>
<sequence length="59" mass="6569">MGAVRFQRTSSKTTLEDPIRLIPSDQAFIDERSTLTSLLGSLRECIDICCFLTSSFPSI</sequence>
<proteinExistence type="predicted"/>
<name>A0A9J6B798_SOLCO</name>
<protein>
    <submittedName>
        <fullName evidence="1">Uncharacterized protein</fullName>
    </submittedName>
</protein>
<reference evidence="1 2" key="1">
    <citation type="submission" date="2020-09" db="EMBL/GenBank/DDBJ databases">
        <title>De no assembly of potato wild relative species, Solanum commersonii.</title>
        <authorList>
            <person name="Cho K."/>
        </authorList>
    </citation>
    <scope>NUCLEOTIDE SEQUENCE [LARGE SCALE GENOMIC DNA]</scope>
    <source>
        <strain evidence="1">LZ3.2</strain>
        <tissue evidence="1">Leaf</tissue>
    </source>
</reference>
<evidence type="ECO:0000313" key="2">
    <source>
        <dbReference type="Proteomes" id="UP000824120"/>
    </source>
</evidence>
<dbReference type="EMBL" id="JACXVP010000001">
    <property type="protein sequence ID" value="KAG5632482.1"/>
    <property type="molecule type" value="Genomic_DNA"/>
</dbReference>
<gene>
    <name evidence="1" type="ORF">H5410_004199</name>
</gene>
<dbReference type="AlphaFoldDB" id="A0A9J6B798"/>
<organism evidence="1 2">
    <name type="scientific">Solanum commersonii</name>
    <name type="common">Commerson's wild potato</name>
    <name type="synonym">Commerson's nightshade</name>
    <dbReference type="NCBI Taxonomy" id="4109"/>
    <lineage>
        <taxon>Eukaryota</taxon>
        <taxon>Viridiplantae</taxon>
        <taxon>Streptophyta</taxon>
        <taxon>Embryophyta</taxon>
        <taxon>Tracheophyta</taxon>
        <taxon>Spermatophyta</taxon>
        <taxon>Magnoliopsida</taxon>
        <taxon>eudicotyledons</taxon>
        <taxon>Gunneridae</taxon>
        <taxon>Pentapetalae</taxon>
        <taxon>asterids</taxon>
        <taxon>lamiids</taxon>
        <taxon>Solanales</taxon>
        <taxon>Solanaceae</taxon>
        <taxon>Solanoideae</taxon>
        <taxon>Solaneae</taxon>
        <taxon>Solanum</taxon>
    </lineage>
</organism>
<dbReference type="Proteomes" id="UP000824120">
    <property type="component" value="Chromosome 1"/>
</dbReference>
<evidence type="ECO:0000313" key="1">
    <source>
        <dbReference type="EMBL" id="KAG5632482.1"/>
    </source>
</evidence>